<dbReference type="Pfam" id="PF00244">
    <property type="entry name" value="14-3-3"/>
    <property type="match status" value="1"/>
</dbReference>
<name>A0A1J1GT85_PLAGA</name>
<dbReference type="Gene3D" id="1.20.190.20">
    <property type="entry name" value="14-3-3 domain"/>
    <property type="match status" value="1"/>
</dbReference>
<dbReference type="GeneID" id="39731480"/>
<feature type="region of interest" description="Disordered" evidence="3">
    <location>
        <begin position="50"/>
        <end position="151"/>
    </location>
</feature>
<dbReference type="VEuPathDB" id="PlasmoDB:PGAL8A_00294700"/>
<dbReference type="InterPro" id="IPR036815">
    <property type="entry name" value="14-3-3_dom_sf"/>
</dbReference>
<evidence type="ECO:0000259" key="4">
    <source>
        <dbReference type="Pfam" id="PF00244"/>
    </source>
</evidence>
<organism evidence="5 6">
    <name type="scientific">Plasmodium gallinaceum</name>
    <dbReference type="NCBI Taxonomy" id="5849"/>
    <lineage>
        <taxon>Eukaryota</taxon>
        <taxon>Sar</taxon>
        <taxon>Alveolata</taxon>
        <taxon>Apicomplexa</taxon>
        <taxon>Aconoidasida</taxon>
        <taxon>Haemosporida</taxon>
        <taxon>Plasmodiidae</taxon>
        <taxon>Plasmodium</taxon>
        <taxon>Plasmodium (Haemamoeba)</taxon>
    </lineage>
</organism>
<feature type="compositionally biased region" description="Polar residues" evidence="3">
    <location>
        <begin position="122"/>
        <end position="137"/>
    </location>
</feature>
<protein>
    <submittedName>
        <fullName evidence="5">14-3-3 protein, putative</fullName>
    </submittedName>
</protein>
<evidence type="ECO:0000256" key="3">
    <source>
        <dbReference type="SAM" id="MobiDB-lite"/>
    </source>
</evidence>
<dbReference type="Proteomes" id="UP000220797">
    <property type="component" value="Unassembled WGS sequence"/>
</dbReference>
<dbReference type="SUPFAM" id="SSF48445">
    <property type="entry name" value="14-3-3 protein"/>
    <property type="match status" value="1"/>
</dbReference>
<dbReference type="RefSeq" id="XP_028528550.1">
    <property type="nucleotide sequence ID" value="XM_028671948.1"/>
</dbReference>
<gene>
    <name evidence="5" type="ORF">PGAL8A_00294700</name>
</gene>
<dbReference type="OrthoDB" id="375811at2759"/>
<evidence type="ECO:0000256" key="2">
    <source>
        <dbReference type="SAM" id="Coils"/>
    </source>
</evidence>
<evidence type="ECO:0000313" key="5">
    <source>
        <dbReference type="EMBL" id="CRG95742.1"/>
    </source>
</evidence>
<dbReference type="PANTHER" id="PTHR18860">
    <property type="entry name" value="14-3-3 PROTEIN"/>
    <property type="match status" value="1"/>
</dbReference>
<comment type="caution">
    <text evidence="5">The sequence shown here is derived from an EMBL/GenBank/DDBJ whole genome shotgun (WGS) entry which is preliminary data.</text>
</comment>
<evidence type="ECO:0000256" key="1">
    <source>
        <dbReference type="ARBA" id="ARBA00006141"/>
    </source>
</evidence>
<reference evidence="5" key="1">
    <citation type="submission" date="2015-04" db="EMBL/GenBank/DDBJ databases">
        <authorList>
            <consortium name="Pathogen Informatics"/>
        </authorList>
    </citation>
    <scope>NUCLEOTIDE SEQUENCE [LARGE SCALE GENOMIC DNA]</scope>
    <source>
        <strain evidence="5">8A</strain>
    </source>
</reference>
<sequence>MKTNEKQLHFNKSSSAYFLSKKNIFSPNEESHSINEKEFHEHLKEENIYKQKNNTKKNEEKNILNQNIGDKTMNLKNKNKEKITNEKSNRKEKNTNPKKKERGINNISNNNTDKKDNSSIKVSSPNILESNKNNCDYNLTKKKNLNKTTNTKKNVLNKSKTVENKLKAKSSFNNEIKKIHNRSRTKRVKSIQNIVDNTEMGYKTTQFKLSDYSENDSNLENLSVEYVVDKEEKIKNIKEKTLQKYNDLIETYTNNIKTLINSNSNDNLKIEFNRETIFNFLKITYKYSDYNYSVTCAILLLLDRLNNPEIELTEKEKEGLENALRAYSYHSIISYKYTFKAYHKKDSIIEQKVNSNLQLKKNICKNIRQKIKIHFLLNCEIIINLINCILYTINEDQNKIYYIYLNGNQYKIISDITETGVKYKYEHLAQEAYKKALDLGKKYMQPTDVNYLNLASSYIYFLYFILGYEQKALNLCIDIFDKSSNLLDKIEDHENVDKCLQLLSKMRYNIKRWSKKLNKNSILFLTF</sequence>
<keyword evidence="2" id="KW-0175">Coiled coil</keyword>
<comment type="similarity">
    <text evidence="1">Belongs to the 14-3-3 family.</text>
</comment>
<accession>A0A1J1GT85</accession>
<dbReference type="PRINTS" id="PR00305">
    <property type="entry name" value="1433ZETA"/>
</dbReference>
<evidence type="ECO:0000313" key="6">
    <source>
        <dbReference type="Proteomes" id="UP000220797"/>
    </source>
</evidence>
<feature type="domain" description="14-3-3" evidence="4">
    <location>
        <begin position="345"/>
        <end position="514"/>
    </location>
</feature>
<keyword evidence="6" id="KW-1185">Reference proteome</keyword>
<dbReference type="InterPro" id="IPR000308">
    <property type="entry name" value="14-3-3"/>
</dbReference>
<feature type="coiled-coil region" evidence="2">
    <location>
        <begin position="235"/>
        <end position="262"/>
    </location>
</feature>
<dbReference type="InterPro" id="IPR023410">
    <property type="entry name" value="14-3-3_domain"/>
</dbReference>
<dbReference type="AlphaFoldDB" id="A0A1J1GT85"/>
<dbReference type="EMBL" id="CVMV01000045">
    <property type="protein sequence ID" value="CRG95742.1"/>
    <property type="molecule type" value="Genomic_DNA"/>
</dbReference>
<feature type="compositionally biased region" description="Basic and acidic residues" evidence="3">
    <location>
        <begin position="78"/>
        <end position="95"/>
    </location>
</feature>
<proteinExistence type="inferred from homology"/>